<dbReference type="PANTHER" id="PTHR23416">
    <property type="entry name" value="SIALIC ACID SYNTHASE-RELATED"/>
    <property type="match status" value="1"/>
</dbReference>
<dbReference type="Gene3D" id="2.160.10.10">
    <property type="entry name" value="Hexapeptide repeat proteins"/>
    <property type="match status" value="1"/>
</dbReference>
<dbReference type="InterPro" id="IPR011004">
    <property type="entry name" value="Trimer_LpxA-like_sf"/>
</dbReference>
<evidence type="ECO:0000313" key="4">
    <source>
        <dbReference type="Proteomes" id="UP001205337"/>
    </source>
</evidence>
<dbReference type="InterPro" id="IPR001451">
    <property type="entry name" value="Hexapep"/>
</dbReference>
<keyword evidence="1" id="KW-0808">Transferase</keyword>
<gene>
    <name evidence="3" type="ORF">NUH29_00560</name>
</gene>
<evidence type="ECO:0000256" key="1">
    <source>
        <dbReference type="ARBA" id="ARBA00022679"/>
    </source>
</evidence>
<dbReference type="Pfam" id="PF00132">
    <property type="entry name" value="Hexapep"/>
    <property type="match status" value="1"/>
</dbReference>
<reference evidence="3 4" key="1">
    <citation type="submission" date="2022-08" db="EMBL/GenBank/DDBJ databases">
        <authorList>
            <person name="Li F."/>
        </authorList>
    </citation>
    <scope>NUCLEOTIDE SEQUENCE [LARGE SCALE GENOMIC DNA]</scope>
    <source>
        <strain evidence="3 4">10F1B-8-1</strain>
    </source>
</reference>
<dbReference type="Proteomes" id="UP001205337">
    <property type="component" value="Unassembled WGS sequence"/>
</dbReference>
<name>A0ABT1ZBG7_9MICO</name>
<dbReference type="PANTHER" id="PTHR23416:SF78">
    <property type="entry name" value="LIPOPOLYSACCHARIDE BIOSYNTHESIS O-ACETYL TRANSFERASE WBBJ-RELATED"/>
    <property type="match status" value="1"/>
</dbReference>
<keyword evidence="3" id="KW-0012">Acyltransferase</keyword>
<organism evidence="3 4">
    <name type="scientific">Protaetiibacter mangrovi</name>
    <dbReference type="NCBI Taxonomy" id="2970926"/>
    <lineage>
        <taxon>Bacteria</taxon>
        <taxon>Bacillati</taxon>
        <taxon>Actinomycetota</taxon>
        <taxon>Actinomycetes</taxon>
        <taxon>Micrococcales</taxon>
        <taxon>Microbacteriaceae</taxon>
        <taxon>Protaetiibacter</taxon>
    </lineage>
</organism>
<keyword evidence="4" id="KW-1185">Reference proteome</keyword>
<dbReference type="PROSITE" id="PS00101">
    <property type="entry name" value="HEXAPEP_TRANSFERASES"/>
    <property type="match status" value="1"/>
</dbReference>
<dbReference type="InterPro" id="IPR051159">
    <property type="entry name" value="Hexapeptide_acetyltransf"/>
</dbReference>
<proteinExistence type="predicted"/>
<sequence length="178" mass="19081">MVLQRARDAAFSVLAARGFHSFGHGSRILLPFRTGNPDLISIGSGVIIGPGSWLMSPERSHPAPVIELRDRSRINQTSITAVQSVIIEEGVDIARGCYITDHSHGFDDPDAFIRDQPLVRVAPVRICRGAWLGQNVVVLPGVTIGENAVVGANSVVREDVPPRAVVAGVPARVIRQLA</sequence>
<protein>
    <submittedName>
        <fullName evidence="3">Acyltransferase</fullName>
    </submittedName>
</protein>
<accession>A0ABT1ZBG7</accession>
<comment type="caution">
    <text evidence="3">The sequence shown here is derived from an EMBL/GenBank/DDBJ whole genome shotgun (WGS) entry which is preliminary data.</text>
</comment>
<dbReference type="GO" id="GO:0016746">
    <property type="term" value="F:acyltransferase activity"/>
    <property type="evidence" value="ECO:0007669"/>
    <property type="project" value="UniProtKB-KW"/>
</dbReference>
<dbReference type="CDD" id="cd04647">
    <property type="entry name" value="LbH_MAT_like"/>
    <property type="match status" value="1"/>
</dbReference>
<dbReference type="SUPFAM" id="SSF51161">
    <property type="entry name" value="Trimeric LpxA-like enzymes"/>
    <property type="match status" value="1"/>
</dbReference>
<evidence type="ECO:0000313" key="3">
    <source>
        <dbReference type="EMBL" id="MCS0498042.1"/>
    </source>
</evidence>
<dbReference type="EMBL" id="JANTHX010000002">
    <property type="protein sequence ID" value="MCS0498042.1"/>
    <property type="molecule type" value="Genomic_DNA"/>
</dbReference>
<dbReference type="RefSeq" id="WP_258796916.1">
    <property type="nucleotide sequence ID" value="NZ_JANTHX010000002.1"/>
</dbReference>
<dbReference type="InterPro" id="IPR018357">
    <property type="entry name" value="Hexapep_transf_CS"/>
</dbReference>
<evidence type="ECO:0000256" key="2">
    <source>
        <dbReference type="ARBA" id="ARBA00022737"/>
    </source>
</evidence>
<keyword evidence="2" id="KW-0677">Repeat</keyword>